<dbReference type="EMBL" id="UOEE01000066">
    <property type="protein sequence ID" value="VAV88483.1"/>
    <property type="molecule type" value="Genomic_DNA"/>
</dbReference>
<organism evidence="4">
    <name type="scientific">hydrothermal vent metagenome</name>
    <dbReference type="NCBI Taxonomy" id="652676"/>
    <lineage>
        <taxon>unclassified sequences</taxon>
        <taxon>metagenomes</taxon>
        <taxon>ecological metagenomes</taxon>
    </lineage>
</organism>
<dbReference type="PANTHER" id="PTHR11104">
    <property type="entry name" value="AMINOGLYCOSIDE N3-ACETYLTRANSFERASE"/>
    <property type="match status" value="1"/>
</dbReference>
<sequence>MSSVDTLLMSEQDLINKNDEQVIPASSLRMQLCDLGVNEGDCLLAHTSLSKIGWIPNGAQLMAEILIEAVGRTGLICVPTFCGQNTDPANWSRPPVPQNWHDEIRNSMPAFHPDYTPSRKMGAINEVLRSMPGAVRGAHPRSSFAAIGEGAREMVEGFTLESEFDDHSALGKLYQKDAKVLFLGTGFANCTCFHLAEHRVGGLHRLPGGSAMAVNGKREWVAFVADDYCDDDFEEIGKAFILNSKTLQTGKVGKAECRLFSFREAVDFAQNWMIKNR</sequence>
<evidence type="ECO:0008006" key="5">
    <source>
        <dbReference type="Google" id="ProtNLM"/>
    </source>
</evidence>
<dbReference type="PANTHER" id="PTHR11104:SF0">
    <property type="entry name" value="SPBETA PROPHAGE-DERIVED AMINOGLYCOSIDE N(3')-ACETYLTRANSFERASE-LIKE PROTEIN YOKD"/>
    <property type="match status" value="1"/>
</dbReference>
<gene>
    <name evidence="4" type="ORF">MNBD_ALPHA06-1708</name>
</gene>
<comment type="similarity">
    <text evidence="1">Belongs to the antibiotic N-acetyltransferase family.</text>
</comment>
<dbReference type="GO" id="GO:0008080">
    <property type="term" value="F:N-acetyltransferase activity"/>
    <property type="evidence" value="ECO:0007669"/>
    <property type="project" value="InterPro"/>
</dbReference>
<dbReference type="InterPro" id="IPR028345">
    <property type="entry name" value="Antibiotic_NAT-like"/>
</dbReference>
<proteinExistence type="inferred from homology"/>
<evidence type="ECO:0000256" key="2">
    <source>
        <dbReference type="ARBA" id="ARBA00022679"/>
    </source>
</evidence>
<reference evidence="4" key="1">
    <citation type="submission" date="2018-06" db="EMBL/GenBank/DDBJ databases">
        <authorList>
            <person name="Zhirakovskaya E."/>
        </authorList>
    </citation>
    <scope>NUCLEOTIDE SEQUENCE</scope>
</reference>
<keyword evidence="3" id="KW-0012">Acyltransferase</keyword>
<dbReference type="AlphaFoldDB" id="A0A3B0RVG6"/>
<evidence type="ECO:0000313" key="4">
    <source>
        <dbReference type="EMBL" id="VAV88483.1"/>
    </source>
</evidence>
<name>A0A3B0RVG6_9ZZZZ</name>
<accession>A0A3B0RVG6</accession>
<dbReference type="SUPFAM" id="SSF110710">
    <property type="entry name" value="TTHA0583/YokD-like"/>
    <property type="match status" value="1"/>
</dbReference>
<evidence type="ECO:0000256" key="1">
    <source>
        <dbReference type="ARBA" id="ARBA00006383"/>
    </source>
</evidence>
<protein>
    <recommendedName>
        <fullName evidence="5">Aminoglycoside N(3)-acetyltransferase</fullName>
    </recommendedName>
</protein>
<keyword evidence="2" id="KW-0808">Transferase</keyword>
<dbReference type="Pfam" id="PF02522">
    <property type="entry name" value="Antibiotic_NAT"/>
    <property type="match status" value="1"/>
</dbReference>
<dbReference type="InterPro" id="IPR003679">
    <property type="entry name" value="Amioglycoside_AcTrfase"/>
</dbReference>
<dbReference type="GO" id="GO:0046677">
    <property type="term" value="P:response to antibiotic"/>
    <property type="evidence" value="ECO:0007669"/>
    <property type="project" value="InterPro"/>
</dbReference>
<evidence type="ECO:0000256" key="3">
    <source>
        <dbReference type="ARBA" id="ARBA00023315"/>
    </source>
</evidence>